<dbReference type="EMBL" id="CP132508">
    <property type="protein sequence ID" value="WPD18032.1"/>
    <property type="molecule type" value="Genomic_DNA"/>
</dbReference>
<reference evidence="13 14" key="1">
    <citation type="submission" date="2023-08" db="EMBL/GenBank/DDBJ databases">
        <title>Genome sequence of Thermaerobacter compostii strain Ins1, a spore-forming filamentous bacterium isolated from a deep geothermal reservoir.</title>
        <authorList>
            <person name="Bregnard D."/>
            <person name="Gonzalez D."/>
            <person name="Junier P."/>
        </authorList>
    </citation>
    <scope>NUCLEOTIDE SEQUENCE [LARGE SCALE GENOMIC DNA]</scope>
    <source>
        <strain evidence="13 14">Ins1</strain>
    </source>
</reference>
<keyword evidence="14" id="KW-1185">Reference proteome</keyword>
<sequence>MPGDQGAETPWGRGAADGGHRGAAGAAEGVAAPGRAAVGELWGLPGWVYVVEAGPGDPGLLTVRGSELLRAAEVVVADAGLEAALQRWASPTAALWLVTPPAGAEAAPGRPPWAGRLPVAGRLEPDRVAGRLARWARAGLRVVRLVRGRSCRDEGTALAAAGVGVIPVPGVPTGGGSADGRQPAPPLAGWRVAVTRAAEQAGDLAELVGRLGGEALELPLIAVEPAPGEAELDAELDDPGGSWWVFTSQNGVAALARRLRARGGDARALAGARVAVVGEATRGALEGAVGIRADLVPSAFTGARLWKELARRVQPGQRVVWPRGDRAAVAAARPVVEAGAVLRAPVVYRTVLRRQEAAALLELVRAGRVDAVTLASPSACEALAEAAGPEGLGRFFPHREPAGPGGRRPLVVCIGPRTAQRAAALGLPVDRVPSRFTAEGLVAALLEGLEAGGGS</sequence>
<evidence type="ECO:0000256" key="7">
    <source>
        <dbReference type="ARBA" id="ARBA00040167"/>
    </source>
</evidence>
<comment type="function">
    <text evidence="6 9">Catalyzes cyclization of the linear tetrapyrrole, hydroxymethylbilane, to the macrocyclic uroporphyrinogen III.</text>
</comment>
<evidence type="ECO:0000256" key="10">
    <source>
        <dbReference type="SAM" id="MobiDB-lite"/>
    </source>
</evidence>
<comment type="catalytic activity">
    <reaction evidence="8 9">
        <text>hydroxymethylbilane = uroporphyrinogen III + H2O</text>
        <dbReference type="Rhea" id="RHEA:18965"/>
        <dbReference type="ChEBI" id="CHEBI:15377"/>
        <dbReference type="ChEBI" id="CHEBI:57308"/>
        <dbReference type="ChEBI" id="CHEBI:57845"/>
        <dbReference type="EC" id="4.2.1.75"/>
    </reaction>
</comment>
<feature type="domain" description="Tetrapyrrole biosynthesis uroporphyrinogen III synthase" evidence="12">
    <location>
        <begin position="203"/>
        <end position="443"/>
    </location>
</feature>
<evidence type="ECO:0000259" key="12">
    <source>
        <dbReference type="Pfam" id="PF02602"/>
    </source>
</evidence>
<accession>A0ABZ0QML2</accession>
<dbReference type="PANTHER" id="PTHR38042">
    <property type="entry name" value="UROPORPHYRINOGEN-III SYNTHASE, CHLOROPLASTIC"/>
    <property type="match status" value="1"/>
</dbReference>
<organism evidence="13 14">
    <name type="scientific">Thermaerobacter composti</name>
    <dbReference type="NCBI Taxonomy" id="554949"/>
    <lineage>
        <taxon>Bacteria</taxon>
        <taxon>Bacillati</taxon>
        <taxon>Bacillota</taxon>
        <taxon>Clostridia</taxon>
        <taxon>Eubacteriales</taxon>
        <taxon>Clostridiales Family XVII. Incertae Sedis</taxon>
        <taxon>Thermaerobacter</taxon>
    </lineage>
</organism>
<evidence type="ECO:0000256" key="3">
    <source>
        <dbReference type="ARBA" id="ARBA00013109"/>
    </source>
</evidence>
<gene>
    <name evidence="13" type="ORF">Q5761_06450</name>
</gene>
<keyword evidence="5 9" id="KW-0627">Porphyrin biosynthesis</keyword>
<keyword evidence="4 9" id="KW-0456">Lyase</keyword>
<dbReference type="SUPFAM" id="SSF69618">
    <property type="entry name" value="HemD-like"/>
    <property type="match status" value="1"/>
</dbReference>
<evidence type="ECO:0000259" key="11">
    <source>
        <dbReference type="Pfam" id="PF00590"/>
    </source>
</evidence>
<evidence type="ECO:0000256" key="5">
    <source>
        <dbReference type="ARBA" id="ARBA00023244"/>
    </source>
</evidence>
<dbReference type="Pfam" id="PF00590">
    <property type="entry name" value="TP_methylase"/>
    <property type="match status" value="1"/>
</dbReference>
<dbReference type="GO" id="GO:0004852">
    <property type="term" value="F:uroporphyrinogen-III synthase activity"/>
    <property type="evidence" value="ECO:0007669"/>
    <property type="project" value="UniProtKB-EC"/>
</dbReference>
<dbReference type="InterPro" id="IPR003754">
    <property type="entry name" value="4pyrrol_synth_uPrphyn_synth"/>
</dbReference>
<dbReference type="RefSeq" id="WP_318749945.1">
    <property type="nucleotide sequence ID" value="NZ_CP132508.1"/>
</dbReference>
<evidence type="ECO:0000256" key="9">
    <source>
        <dbReference type="RuleBase" id="RU366031"/>
    </source>
</evidence>
<evidence type="ECO:0000256" key="1">
    <source>
        <dbReference type="ARBA" id="ARBA00004772"/>
    </source>
</evidence>
<evidence type="ECO:0000313" key="13">
    <source>
        <dbReference type="EMBL" id="WPD18032.1"/>
    </source>
</evidence>
<dbReference type="InterPro" id="IPR039793">
    <property type="entry name" value="UROS/Hem4"/>
</dbReference>
<dbReference type="InterPro" id="IPR014777">
    <property type="entry name" value="4pyrrole_Mease_sub1"/>
</dbReference>
<name>A0ABZ0QML2_9FIRM</name>
<dbReference type="Gene3D" id="3.40.50.10090">
    <property type="match status" value="2"/>
</dbReference>
<dbReference type="SUPFAM" id="SSF53790">
    <property type="entry name" value="Tetrapyrrole methylase"/>
    <property type="match status" value="1"/>
</dbReference>
<evidence type="ECO:0000256" key="6">
    <source>
        <dbReference type="ARBA" id="ARBA00037589"/>
    </source>
</evidence>
<dbReference type="InterPro" id="IPR000878">
    <property type="entry name" value="4pyrrol_Mease"/>
</dbReference>
<dbReference type="Proteomes" id="UP001304683">
    <property type="component" value="Chromosome"/>
</dbReference>
<evidence type="ECO:0000256" key="8">
    <source>
        <dbReference type="ARBA" id="ARBA00048617"/>
    </source>
</evidence>
<dbReference type="Gene3D" id="3.40.1010.10">
    <property type="entry name" value="Cobalt-precorrin-4 Transmethylase, Domain 1"/>
    <property type="match status" value="1"/>
</dbReference>
<evidence type="ECO:0000256" key="2">
    <source>
        <dbReference type="ARBA" id="ARBA00008133"/>
    </source>
</evidence>
<dbReference type="PANTHER" id="PTHR38042:SF1">
    <property type="entry name" value="UROPORPHYRINOGEN-III SYNTHASE, CHLOROPLASTIC"/>
    <property type="match status" value="1"/>
</dbReference>
<dbReference type="EC" id="4.2.1.75" evidence="3 9"/>
<dbReference type="CDD" id="cd06578">
    <property type="entry name" value="HemD"/>
    <property type="match status" value="1"/>
</dbReference>
<dbReference type="InterPro" id="IPR036108">
    <property type="entry name" value="4pyrrol_syn_uPrphyn_synt_sf"/>
</dbReference>
<evidence type="ECO:0000256" key="4">
    <source>
        <dbReference type="ARBA" id="ARBA00023239"/>
    </source>
</evidence>
<dbReference type="InterPro" id="IPR035996">
    <property type="entry name" value="4pyrrol_Methylase_sf"/>
</dbReference>
<comment type="pathway">
    <text evidence="1 9">Porphyrin-containing compound metabolism; protoporphyrin-IX biosynthesis; coproporphyrinogen-III from 5-aminolevulinate: step 3/4.</text>
</comment>
<comment type="similarity">
    <text evidence="2 9">Belongs to the uroporphyrinogen-III synthase family.</text>
</comment>
<proteinExistence type="inferred from homology"/>
<feature type="region of interest" description="Disordered" evidence="10">
    <location>
        <begin position="1"/>
        <end position="27"/>
    </location>
</feature>
<dbReference type="Pfam" id="PF02602">
    <property type="entry name" value="HEM4"/>
    <property type="match status" value="1"/>
</dbReference>
<feature type="domain" description="Tetrapyrrole methylase" evidence="11">
    <location>
        <begin position="48"/>
        <end position="172"/>
    </location>
</feature>
<evidence type="ECO:0000313" key="14">
    <source>
        <dbReference type="Proteomes" id="UP001304683"/>
    </source>
</evidence>
<protein>
    <recommendedName>
        <fullName evidence="7 9">Uroporphyrinogen-III synthase</fullName>
        <ecNumber evidence="3 9">4.2.1.75</ecNumber>
    </recommendedName>
</protein>